<gene>
    <name evidence="1" type="ORF">ICJ83_14515</name>
</gene>
<comment type="caution">
    <text evidence="1">The sequence shown here is derived from an EMBL/GenBank/DDBJ whole genome shotgun (WGS) entry which is preliminary data.</text>
</comment>
<dbReference type="EMBL" id="JACVXB010000007">
    <property type="protein sequence ID" value="MBD0833346.1"/>
    <property type="molecule type" value="Genomic_DNA"/>
</dbReference>
<accession>A0A8J6QC42</accession>
<reference evidence="1 2" key="1">
    <citation type="submission" date="2020-09" db="EMBL/GenBank/DDBJ databases">
        <title>TT11 complete genome.</title>
        <authorList>
            <person name="Wu Z."/>
        </authorList>
    </citation>
    <scope>NUCLEOTIDE SEQUENCE [LARGE SCALE GENOMIC DNA]</scope>
    <source>
        <strain evidence="1 2">TT11</strain>
    </source>
</reference>
<protein>
    <submittedName>
        <fullName evidence="1">Uncharacterized protein</fullName>
    </submittedName>
</protein>
<evidence type="ECO:0000313" key="2">
    <source>
        <dbReference type="Proteomes" id="UP000600588"/>
    </source>
</evidence>
<keyword evidence="2" id="KW-1185">Reference proteome</keyword>
<evidence type="ECO:0000313" key="1">
    <source>
        <dbReference type="EMBL" id="MBD0833346.1"/>
    </source>
</evidence>
<dbReference type="RefSeq" id="WP_188231127.1">
    <property type="nucleotide sequence ID" value="NZ_JACVXB010000007.1"/>
</dbReference>
<proteinExistence type="predicted"/>
<name>A0A8J6QC42_9FLAO</name>
<sequence length="124" mass="14259">MKRKIKQIKKIKDILDAHSGMKIEPYGNRTQKTISIEVSNNEDITGYIEELLKVCYYCLDGNGVFTSPAYRSNIAEQSVTKVIELILELLPHQQMYCLDCIDEILKNKGDDEKEKSQKTTSKEE</sequence>
<dbReference type="AlphaFoldDB" id="A0A8J6QC42"/>
<organism evidence="1 2">
    <name type="scientific">Aestuariibaculum sediminum</name>
    <dbReference type="NCBI Taxonomy" id="2770637"/>
    <lineage>
        <taxon>Bacteria</taxon>
        <taxon>Pseudomonadati</taxon>
        <taxon>Bacteroidota</taxon>
        <taxon>Flavobacteriia</taxon>
        <taxon>Flavobacteriales</taxon>
        <taxon>Flavobacteriaceae</taxon>
    </lineage>
</organism>
<dbReference type="Proteomes" id="UP000600588">
    <property type="component" value="Unassembled WGS sequence"/>
</dbReference>